<dbReference type="PIRSF" id="PIRSF026631">
    <property type="entry name" value="UCP026631"/>
    <property type="match status" value="1"/>
</dbReference>
<dbReference type="Pfam" id="PF03703">
    <property type="entry name" value="bPH_2"/>
    <property type="match status" value="3"/>
</dbReference>
<comment type="caution">
    <text evidence="3">The sequence shown here is derived from an EMBL/GenBank/DDBJ whole genome shotgun (WGS) entry which is preliminary data.</text>
</comment>
<name>A0A850HDK8_9SPHN</name>
<dbReference type="PANTHER" id="PTHR34473">
    <property type="entry name" value="UPF0699 TRANSMEMBRANE PROTEIN YDBS"/>
    <property type="match status" value="1"/>
</dbReference>
<dbReference type="Proteomes" id="UP000546031">
    <property type="component" value="Unassembled WGS sequence"/>
</dbReference>
<dbReference type="AlphaFoldDB" id="A0A850HDK8"/>
<dbReference type="EMBL" id="JABWTA010000001">
    <property type="protein sequence ID" value="NVE95485.1"/>
    <property type="molecule type" value="Genomic_DNA"/>
</dbReference>
<evidence type="ECO:0000313" key="3">
    <source>
        <dbReference type="EMBL" id="NVE95485.1"/>
    </source>
</evidence>
<feature type="domain" description="YdbS-like PH" evidence="2">
    <location>
        <begin position="281"/>
        <end position="329"/>
    </location>
</feature>
<feature type="domain" description="YdbS-like PH" evidence="2">
    <location>
        <begin position="75"/>
        <end position="153"/>
    </location>
</feature>
<keyword evidence="1" id="KW-0472">Membrane</keyword>
<dbReference type="InterPro" id="IPR005182">
    <property type="entry name" value="YdbS-like_PH"/>
</dbReference>
<organism evidence="3 4">
    <name type="scientific">Altererythrobacter lutimaris</name>
    <dbReference type="NCBI Taxonomy" id="2743979"/>
    <lineage>
        <taxon>Bacteria</taxon>
        <taxon>Pseudomonadati</taxon>
        <taxon>Pseudomonadota</taxon>
        <taxon>Alphaproteobacteria</taxon>
        <taxon>Sphingomonadales</taxon>
        <taxon>Erythrobacteraceae</taxon>
        <taxon>Altererythrobacter</taxon>
    </lineage>
</organism>
<keyword evidence="1" id="KW-0812">Transmembrane</keyword>
<protein>
    <submittedName>
        <fullName evidence="3">PH domain-containing protein</fullName>
    </submittedName>
</protein>
<dbReference type="PANTHER" id="PTHR34473:SF2">
    <property type="entry name" value="UPF0699 TRANSMEMBRANE PROTEIN YDBT"/>
    <property type="match status" value="1"/>
</dbReference>
<reference evidence="3 4" key="1">
    <citation type="submission" date="2020-06" db="EMBL/GenBank/DDBJ databases">
        <title>Altererythrobacter lutimaris sp. nov., a marine bacterium isolated from a tidal flat.</title>
        <authorList>
            <person name="Kim D."/>
            <person name="Yoo Y."/>
            <person name="Kim J.-J."/>
        </authorList>
    </citation>
    <scope>NUCLEOTIDE SEQUENCE [LARGE SCALE GENOMIC DNA]</scope>
    <source>
        <strain evidence="3 4">JGD-16</strain>
    </source>
</reference>
<evidence type="ECO:0000259" key="2">
    <source>
        <dbReference type="Pfam" id="PF03703"/>
    </source>
</evidence>
<feature type="domain" description="YdbS-like PH" evidence="2">
    <location>
        <begin position="431"/>
        <end position="499"/>
    </location>
</feature>
<proteinExistence type="predicted"/>
<feature type="transmembrane region" description="Helical" evidence="1">
    <location>
        <begin position="195"/>
        <end position="218"/>
    </location>
</feature>
<gene>
    <name evidence="3" type="ORF">HUO12_11295</name>
</gene>
<feature type="transmembrane region" description="Helical" evidence="1">
    <location>
        <begin position="379"/>
        <end position="398"/>
    </location>
</feature>
<dbReference type="RefSeq" id="WP_176273697.1">
    <property type="nucleotide sequence ID" value="NZ_JABWTA010000001.1"/>
</dbReference>
<keyword evidence="1" id="KW-1133">Transmembrane helix</keyword>
<feature type="transmembrane region" description="Helical" evidence="1">
    <location>
        <begin position="51"/>
        <end position="73"/>
    </location>
</feature>
<dbReference type="InterPro" id="IPR014529">
    <property type="entry name" value="UCP026631"/>
</dbReference>
<keyword evidence="4" id="KW-1185">Reference proteome</keyword>
<sequence>MSEAVTTSGGGVAESLRTDSKSFIIQGLAGFRNAIFPAVAAFFALRSQGSFAFLAAFVAGFAIVAIAAGGAYLRWRKFTYQINAEDIRVESGIISRAARSVPFERIQDVSLEQTLIPRLFGLVSVKFETGSGGGEDITLAYLKEAEGERLRELVRSRLDGTASTTVADGEDAGPAPATTSEEPSKLLFAMDPRRLFTFGIFEFSLAIFAVLAGLAQYADWFVDFEIWDPDLWRNVASEQTGWIASLGQIGQIVGAIASILALIVVGSATGMIRVFLRDWNFRLEETLRGFRRRRGMFTKTDVVMPVHRVQAIRVKTGWVRYRFGWRALKFVSLAQDLGSANHDVAPFAKMDEISPIIRAAGFEAPADALDWRKTDPRHWIDETLIAGGFFLLVGLGNIVWGSLWIAAIPLAIATLIAAANWYGYKVHAHALDPEQIIVRTGYFSPDLQIANRVKLHSVQIVQGPIAQRRGYATLHCGLAGGTLSLAGLPIERARELRSAILKSIAEKDFSEIYRAPEPRLAA</sequence>
<accession>A0A850HDK8</accession>
<evidence type="ECO:0000256" key="1">
    <source>
        <dbReference type="SAM" id="Phobius"/>
    </source>
</evidence>
<evidence type="ECO:0000313" key="4">
    <source>
        <dbReference type="Proteomes" id="UP000546031"/>
    </source>
</evidence>
<feature type="transmembrane region" description="Helical" evidence="1">
    <location>
        <begin position="252"/>
        <end position="276"/>
    </location>
</feature>